<dbReference type="OrthoDB" id="1937388at2759"/>
<name>A0A1U8B7D3_NELNU</name>
<feature type="compositionally biased region" description="Basic residues" evidence="1">
    <location>
        <begin position="220"/>
        <end position="246"/>
    </location>
</feature>
<feature type="region of interest" description="Disordered" evidence="1">
    <location>
        <begin position="577"/>
        <end position="728"/>
    </location>
</feature>
<gene>
    <name evidence="3" type="primary">LOC104610520</name>
</gene>
<keyword evidence="2" id="KW-1185">Reference proteome</keyword>
<dbReference type="OMA" id="LQQYQFQ"/>
<feature type="compositionally biased region" description="Low complexity" evidence="1">
    <location>
        <begin position="331"/>
        <end position="349"/>
    </location>
</feature>
<dbReference type="GeneID" id="104610520"/>
<feature type="region of interest" description="Disordered" evidence="1">
    <location>
        <begin position="1"/>
        <end position="28"/>
    </location>
</feature>
<feature type="compositionally biased region" description="Low complexity" evidence="1">
    <location>
        <begin position="118"/>
        <end position="139"/>
    </location>
</feature>
<feature type="compositionally biased region" description="Basic residues" evidence="1">
    <location>
        <begin position="193"/>
        <end position="203"/>
    </location>
</feature>
<dbReference type="RefSeq" id="XP_010275482.1">
    <property type="nucleotide sequence ID" value="XM_010277180.1"/>
</dbReference>
<feature type="compositionally biased region" description="Basic and acidic residues" evidence="1">
    <location>
        <begin position="531"/>
        <end position="541"/>
    </location>
</feature>
<organism evidence="2 3">
    <name type="scientific">Nelumbo nucifera</name>
    <name type="common">Sacred lotus</name>
    <dbReference type="NCBI Taxonomy" id="4432"/>
    <lineage>
        <taxon>Eukaryota</taxon>
        <taxon>Viridiplantae</taxon>
        <taxon>Streptophyta</taxon>
        <taxon>Embryophyta</taxon>
        <taxon>Tracheophyta</taxon>
        <taxon>Spermatophyta</taxon>
        <taxon>Magnoliopsida</taxon>
        <taxon>Proteales</taxon>
        <taxon>Nelumbonaceae</taxon>
        <taxon>Nelumbo</taxon>
    </lineage>
</organism>
<feature type="compositionally biased region" description="Basic and acidic residues" evidence="1">
    <location>
        <begin position="99"/>
        <end position="117"/>
    </location>
</feature>
<feature type="compositionally biased region" description="Basic and acidic residues" evidence="1">
    <location>
        <begin position="313"/>
        <end position="322"/>
    </location>
</feature>
<feature type="compositionally biased region" description="Basic and acidic residues" evidence="1">
    <location>
        <begin position="165"/>
        <end position="191"/>
    </location>
</feature>
<feature type="compositionally biased region" description="Basic residues" evidence="1">
    <location>
        <begin position="620"/>
        <end position="632"/>
    </location>
</feature>
<feature type="compositionally biased region" description="Low complexity" evidence="1">
    <location>
        <begin position="719"/>
        <end position="728"/>
    </location>
</feature>
<feature type="compositionally biased region" description="Polar residues" evidence="1">
    <location>
        <begin position="402"/>
        <end position="412"/>
    </location>
</feature>
<accession>A0A1U8B7D3</accession>
<feature type="compositionally biased region" description="Polar residues" evidence="1">
    <location>
        <begin position="273"/>
        <end position="293"/>
    </location>
</feature>
<dbReference type="eggNOG" id="ENOG502SGUY">
    <property type="taxonomic scope" value="Eukaryota"/>
</dbReference>
<feature type="region of interest" description="Disordered" evidence="1">
    <location>
        <begin position="93"/>
        <end position="357"/>
    </location>
</feature>
<proteinExistence type="predicted"/>
<feature type="compositionally biased region" description="Basic residues" evidence="1">
    <location>
        <begin position="651"/>
        <end position="681"/>
    </location>
</feature>
<evidence type="ECO:0000313" key="3">
    <source>
        <dbReference type="RefSeq" id="XP_010275482.1"/>
    </source>
</evidence>
<evidence type="ECO:0000313" key="2">
    <source>
        <dbReference type="Proteomes" id="UP000189703"/>
    </source>
</evidence>
<sequence>MTSDTHDSTTKPVSQSMNMSSQSLSGVSMTTPPFPGVGVPGVNYAIALQQYYFQQSLLNRQLAAKQQAVAHAMSIKAAAEQAAARAAEISKLLTGETNDTPKEKVDSPKREHFESKSGSRSQSPRSSKSKSVSPPRKQSICMEQEEYSPKGRSRYRNHRHSTYYYHHDRDYPRSYYRRGSDRSRGGRDYLYYHRSRSRNRRRSMSILRSIRRRHDDSSSPRRRHIRSPSPRSGRKMSSRVSSRHGISRSPIKSSSTSLSPQGARVTSLRRPTASISLSFSGNSPSHDTTSPLANHSRGDRDASDSETNSAPKPDLKQQKKECTPLNVQLTRNECSNSSSRSRSISTNNSGERNVIEPRFKKAISGKYASVNENDLHSSRSDGESVQRASGATDERDLADSAQPRSNHNTVYPTSKLDHNLCKEDRIVSSRFDDGSTQSNEIKQHDLMKGVHEKGHMELFCVNRPSPSPEYSPLYHQDKKRYSVKEKENDASGNRVEEKKDDRKKFKHDQGTYSDHATFVENDENDNNNPKRQGDHSSHDVDLFEYPDNPGECAIFPLPEDDKNVDDRFQHCKRLGELSQEQEYDIKSHTLASGNVVTKHVLRSPDASRHPKGSKQQSRSRERRNHGKHHKRHQNDESEEDDYDRKEERNKWKLRKCDRKDHKRHHKSHKERARRKRKHRKTSPSSSDDSSSSDNDEYTKKNYKAPIKRSTDSIKKRRQSLSSSTSSSL</sequence>
<evidence type="ECO:0000256" key="1">
    <source>
        <dbReference type="SAM" id="MobiDB-lite"/>
    </source>
</evidence>
<feature type="region of interest" description="Disordered" evidence="1">
    <location>
        <begin position="371"/>
        <end position="416"/>
    </location>
</feature>
<feature type="compositionally biased region" description="Basic and acidic residues" evidence="1">
    <location>
        <begin position="475"/>
        <end position="509"/>
    </location>
</feature>
<protein>
    <submittedName>
        <fullName evidence="3">Bcl-2-associated transcription factor 1-like</fullName>
    </submittedName>
</protein>
<dbReference type="KEGG" id="nnu:104610520"/>
<feature type="compositionally biased region" description="Basic and acidic residues" evidence="1">
    <location>
        <begin position="373"/>
        <end position="384"/>
    </location>
</feature>
<feature type="region of interest" description="Disordered" evidence="1">
    <location>
        <begin position="460"/>
        <end position="564"/>
    </location>
</feature>
<feature type="compositionally biased region" description="Basic residues" evidence="1">
    <location>
        <begin position="151"/>
        <end position="161"/>
    </location>
</feature>
<feature type="compositionally biased region" description="Low complexity" evidence="1">
    <location>
        <begin position="682"/>
        <end position="692"/>
    </location>
</feature>
<feature type="compositionally biased region" description="Low complexity" evidence="1">
    <location>
        <begin position="13"/>
        <end position="28"/>
    </location>
</feature>
<dbReference type="Proteomes" id="UP000189703">
    <property type="component" value="Unplaced"/>
</dbReference>
<reference evidence="3" key="1">
    <citation type="submission" date="2025-08" db="UniProtKB">
        <authorList>
            <consortium name="RefSeq"/>
        </authorList>
    </citation>
    <scope>IDENTIFICATION</scope>
</reference>
<dbReference type="AlphaFoldDB" id="A0A1U8B7D3"/>
<feature type="compositionally biased region" description="Low complexity" evidence="1">
    <location>
        <begin position="247"/>
        <end position="259"/>
    </location>
</feature>